<keyword evidence="3" id="KW-1185">Reference proteome</keyword>
<feature type="region of interest" description="Disordered" evidence="1">
    <location>
        <begin position="331"/>
        <end position="352"/>
    </location>
</feature>
<evidence type="ECO:0000313" key="2">
    <source>
        <dbReference type="EMBL" id="GMI12177.1"/>
    </source>
</evidence>
<comment type="caution">
    <text evidence="2">The sequence shown here is derived from an EMBL/GenBank/DDBJ whole genome shotgun (WGS) entry which is preliminary data.</text>
</comment>
<feature type="compositionally biased region" description="Acidic residues" evidence="1">
    <location>
        <begin position="21"/>
        <end position="32"/>
    </location>
</feature>
<proteinExistence type="predicted"/>
<sequence length="538" mass="55459">MCDRVMVGGSTGCHLPISVLDDADSDDDDDESSSAAATSPLTSKDGDGTWMIATTNEICRWDRKHRSLVPVVPLGRPTYFLEPLKCALNNDEDVYIMALSEGGDKVAFHDVRGNMVGRLAPTVPPGMGPQNFQITAFAWGPGSTVPSPAPSASTTTTTTRARCWLGCSDGTVRSYECDFACSGYANSAAARASSRFVYRAHLPGSLGHGVSAGVSGRVKEGVVGVGGIKPTAGGGVVVGDSRGKVHFLSKDGEPDGNVAAGEQGGVRGILKAETGRKGEEAFVVMSGRCTTVKVKEDGSKNVVRRNNDVAGGPRGGAVLKDGRVVVVGGDGSIKVEHSPSSNRGGGRRRGGMEKGRVAFISVGSSSPCDPGRYVATAVGGENGGQVKVTKVDGEEHAGTIEFEGGEEVTGITAGEGWLAAATTGGGKFVDVTFEDGKISKVQAMEAPEELEGVGVSCLCGRGGYWGMGLDDGDVVVGRCEDGQVEVTKVIEQEEGLPRGSSGIVQEIDISMDGRWVAGSRGNKNGGVRVWDLEGGEGG</sequence>
<evidence type="ECO:0000256" key="1">
    <source>
        <dbReference type="SAM" id="MobiDB-lite"/>
    </source>
</evidence>
<organism evidence="2 3">
    <name type="scientific">Triparma retinervis</name>
    <dbReference type="NCBI Taxonomy" id="2557542"/>
    <lineage>
        <taxon>Eukaryota</taxon>
        <taxon>Sar</taxon>
        <taxon>Stramenopiles</taxon>
        <taxon>Ochrophyta</taxon>
        <taxon>Bolidophyceae</taxon>
        <taxon>Parmales</taxon>
        <taxon>Triparmaceae</taxon>
        <taxon>Triparma</taxon>
    </lineage>
</organism>
<dbReference type="Proteomes" id="UP001165082">
    <property type="component" value="Unassembled WGS sequence"/>
</dbReference>
<dbReference type="OrthoDB" id="8883818at2759"/>
<gene>
    <name evidence="2" type="ORF">TrRE_jg8552</name>
</gene>
<name>A0A9W7FHC2_9STRA</name>
<dbReference type="AlphaFoldDB" id="A0A9W7FHC2"/>
<protein>
    <submittedName>
        <fullName evidence="2">Uncharacterized protein</fullName>
    </submittedName>
</protein>
<evidence type="ECO:0000313" key="3">
    <source>
        <dbReference type="Proteomes" id="UP001165082"/>
    </source>
</evidence>
<feature type="region of interest" description="Disordered" evidence="1">
    <location>
        <begin position="18"/>
        <end position="48"/>
    </location>
</feature>
<dbReference type="SUPFAM" id="SSF101898">
    <property type="entry name" value="NHL repeat"/>
    <property type="match status" value="1"/>
</dbReference>
<dbReference type="EMBL" id="BRXZ01000463">
    <property type="protein sequence ID" value="GMI12177.1"/>
    <property type="molecule type" value="Genomic_DNA"/>
</dbReference>
<accession>A0A9W7FHC2</accession>
<dbReference type="SUPFAM" id="SSF101908">
    <property type="entry name" value="Putative isomerase YbhE"/>
    <property type="match status" value="1"/>
</dbReference>
<feature type="non-terminal residue" evidence="2">
    <location>
        <position position="1"/>
    </location>
</feature>
<reference evidence="2" key="1">
    <citation type="submission" date="2022-07" db="EMBL/GenBank/DDBJ databases">
        <title>Genome analysis of Parmales, a sister group of diatoms, reveals the evolutionary specialization of diatoms from phago-mixotrophs to photoautotrophs.</title>
        <authorList>
            <person name="Ban H."/>
            <person name="Sato S."/>
            <person name="Yoshikawa S."/>
            <person name="Kazumasa Y."/>
            <person name="Nakamura Y."/>
            <person name="Ichinomiya M."/>
            <person name="Saitoh K."/>
            <person name="Sato N."/>
            <person name="Blanc-Mathieu R."/>
            <person name="Endo H."/>
            <person name="Kuwata A."/>
            <person name="Ogata H."/>
        </authorList>
    </citation>
    <scope>NUCLEOTIDE SEQUENCE</scope>
</reference>